<name>A0AAU2VAX3_9ACTN</name>
<gene>
    <name evidence="1" type="ORF">OG549_29505</name>
</gene>
<evidence type="ECO:0008006" key="2">
    <source>
        <dbReference type="Google" id="ProtNLM"/>
    </source>
</evidence>
<proteinExistence type="predicted"/>
<accession>A0AAU2VAX3</accession>
<dbReference type="AlphaFoldDB" id="A0AAU2VAX3"/>
<protein>
    <recommendedName>
        <fullName evidence="2">PPM-type phosphatase domain-containing protein</fullName>
    </recommendedName>
</protein>
<reference evidence="1" key="1">
    <citation type="submission" date="2022-10" db="EMBL/GenBank/DDBJ databases">
        <title>The complete genomes of actinobacterial strains from the NBC collection.</title>
        <authorList>
            <person name="Joergensen T.S."/>
            <person name="Alvarez Arevalo M."/>
            <person name="Sterndorff E.B."/>
            <person name="Faurdal D."/>
            <person name="Vuksanovic O."/>
            <person name="Mourched A.-S."/>
            <person name="Charusanti P."/>
            <person name="Shaw S."/>
            <person name="Blin K."/>
            <person name="Weber T."/>
        </authorList>
    </citation>
    <scope>NUCLEOTIDE SEQUENCE</scope>
    <source>
        <strain evidence="1">NBC_00003</strain>
    </source>
</reference>
<sequence>MLAHAGAGEERPVDNSVRDQVRAGCGRAAGGVRHIDAMAIVKVT</sequence>
<organism evidence="1">
    <name type="scientific">Streptomyces sp. NBC_00003</name>
    <dbReference type="NCBI Taxonomy" id="2903608"/>
    <lineage>
        <taxon>Bacteria</taxon>
        <taxon>Bacillati</taxon>
        <taxon>Actinomycetota</taxon>
        <taxon>Actinomycetes</taxon>
        <taxon>Kitasatosporales</taxon>
        <taxon>Streptomycetaceae</taxon>
        <taxon>Streptomyces</taxon>
    </lineage>
</organism>
<evidence type="ECO:0000313" key="1">
    <source>
        <dbReference type="EMBL" id="WTW64448.1"/>
    </source>
</evidence>
<dbReference type="EMBL" id="CP108318">
    <property type="protein sequence ID" value="WTW64448.1"/>
    <property type="molecule type" value="Genomic_DNA"/>
</dbReference>